<name>A0A914E1M6_9BILA</name>
<organism evidence="1 2">
    <name type="scientific">Acrobeloides nanus</name>
    <dbReference type="NCBI Taxonomy" id="290746"/>
    <lineage>
        <taxon>Eukaryota</taxon>
        <taxon>Metazoa</taxon>
        <taxon>Ecdysozoa</taxon>
        <taxon>Nematoda</taxon>
        <taxon>Chromadorea</taxon>
        <taxon>Rhabditida</taxon>
        <taxon>Tylenchina</taxon>
        <taxon>Cephalobomorpha</taxon>
        <taxon>Cephaloboidea</taxon>
        <taxon>Cephalobidae</taxon>
        <taxon>Acrobeloides</taxon>
    </lineage>
</organism>
<reference evidence="2" key="1">
    <citation type="submission" date="2022-11" db="UniProtKB">
        <authorList>
            <consortium name="WormBaseParasite"/>
        </authorList>
    </citation>
    <scope>IDENTIFICATION</scope>
</reference>
<dbReference type="Proteomes" id="UP000887540">
    <property type="component" value="Unplaced"/>
</dbReference>
<dbReference type="AlphaFoldDB" id="A0A914E1M6"/>
<accession>A0A914E1M6</accession>
<dbReference type="WBParaSite" id="ACRNAN_scaffold5093.g9597.t1">
    <property type="protein sequence ID" value="ACRNAN_scaffold5093.g9597.t1"/>
    <property type="gene ID" value="ACRNAN_scaffold5093.g9597"/>
</dbReference>
<proteinExistence type="predicted"/>
<keyword evidence="1" id="KW-1185">Reference proteome</keyword>
<sequence>ESARNLVGIRARLKELRARLANMNFPDFPSIEDETTMNTEQIQTTPNNVVESVNKSKEEEITYEKCTPLAEAKKKKNPLEGNCQCDRCIRLRENCVKLNVSENLTHVDMHKE</sequence>
<protein>
    <submittedName>
        <fullName evidence="2">Uncharacterized protein</fullName>
    </submittedName>
</protein>
<evidence type="ECO:0000313" key="1">
    <source>
        <dbReference type="Proteomes" id="UP000887540"/>
    </source>
</evidence>
<evidence type="ECO:0000313" key="2">
    <source>
        <dbReference type="WBParaSite" id="ACRNAN_scaffold5093.g9597.t1"/>
    </source>
</evidence>